<accession>A0ABW3L0E5</accession>
<comment type="caution">
    <text evidence="1">The sequence shown here is derived from an EMBL/GenBank/DDBJ whole genome shotgun (WGS) entry which is preliminary data.</text>
</comment>
<gene>
    <name evidence="1" type="ORF">ACFQ2J_10285</name>
</gene>
<proteinExistence type="predicted"/>
<name>A0ABW3L0E5_9BACI</name>
<evidence type="ECO:0000313" key="2">
    <source>
        <dbReference type="Proteomes" id="UP001596990"/>
    </source>
</evidence>
<organism evidence="1 2">
    <name type="scientific">Thalassobacillus hwangdonensis</name>
    <dbReference type="NCBI Taxonomy" id="546108"/>
    <lineage>
        <taxon>Bacteria</taxon>
        <taxon>Bacillati</taxon>
        <taxon>Bacillota</taxon>
        <taxon>Bacilli</taxon>
        <taxon>Bacillales</taxon>
        <taxon>Bacillaceae</taxon>
        <taxon>Thalassobacillus</taxon>
    </lineage>
</organism>
<reference evidence="2" key="1">
    <citation type="journal article" date="2019" name="Int. J. Syst. Evol. Microbiol.">
        <title>The Global Catalogue of Microorganisms (GCM) 10K type strain sequencing project: providing services to taxonomists for standard genome sequencing and annotation.</title>
        <authorList>
            <consortium name="The Broad Institute Genomics Platform"/>
            <consortium name="The Broad Institute Genome Sequencing Center for Infectious Disease"/>
            <person name="Wu L."/>
            <person name="Ma J."/>
        </authorList>
    </citation>
    <scope>NUCLEOTIDE SEQUENCE [LARGE SCALE GENOMIC DNA]</scope>
    <source>
        <strain evidence="2">CCUG 56607</strain>
    </source>
</reference>
<dbReference type="Proteomes" id="UP001596990">
    <property type="component" value="Unassembled WGS sequence"/>
</dbReference>
<evidence type="ECO:0000313" key="1">
    <source>
        <dbReference type="EMBL" id="MFD1019559.1"/>
    </source>
</evidence>
<dbReference type="RefSeq" id="WP_386059647.1">
    <property type="nucleotide sequence ID" value="NZ_JBHTKL010000005.1"/>
</dbReference>
<sequence length="200" mass="23256">MKKQLEVLSSLQEINTYIIKEGKFTIRELCYHSVNNNLLFTIRDFKTTFKHQILGVISMFTNTNILTKQQFIAHSSEEKELFTIIRNRGLNDHFSIYCQEEKIAEIKGSTKLKFNLNVTLNNRNLGTVTGGSGWWTFDSPEGKRYIDYKKDSYIPEYKHSGKFLGPSVLKVSNMRENVELMIISLALPYIIEIIYLNQQT</sequence>
<protein>
    <submittedName>
        <fullName evidence="1">Uncharacterized protein</fullName>
    </submittedName>
</protein>
<dbReference type="EMBL" id="JBHTKL010000005">
    <property type="protein sequence ID" value="MFD1019559.1"/>
    <property type="molecule type" value="Genomic_DNA"/>
</dbReference>
<keyword evidence="2" id="KW-1185">Reference proteome</keyword>